<reference evidence="1 2" key="1">
    <citation type="submission" date="2018-09" db="EMBL/GenBank/DDBJ databases">
        <title>Characterization of the phylogenetic diversity of five novel species belonging to the genus Bifidobacterium.</title>
        <authorList>
            <person name="Lugli G.A."/>
            <person name="Duranti S."/>
            <person name="Milani C."/>
        </authorList>
    </citation>
    <scope>NUCLEOTIDE SEQUENCE [LARGE SCALE GENOMIC DNA]</scope>
    <source>
        <strain evidence="1 2">2033B</strain>
    </source>
</reference>
<keyword evidence="2" id="KW-1185">Reference proteome</keyword>
<gene>
    <name evidence="1" type="ORF">D2E24_0531</name>
</gene>
<proteinExistence type="predicted"/>
<dbReference type="EMBL" id="QXGK01000003">
    <property type="protein sequence ID" value="RSX58171.1"/>
    <property type="molecule type" value="Genomic_DNA"/>
</dbReference>
<comment type="caution">
    <text evidence="1">The sequence shown here is derived from an EMBL/GenBank/DDBJ whole genome shotgun (WGS) entry which is preliminary data.</text>
</comment>
<dbReference type="NCBIfam" id="TIGR01869">
    <property type="entry name" value="casC_Cse4"/>
    <property type="match status" value="1"/>
</dbReference>
<evidence type="ECO:0000313" key="1">
    <source>
        <dbReference type="EMBL" id="RSX58171.1"/>
    </source>
</evidence>
<evidence type="ECO:0000313" key="2">
    <source>
        <dbReference type="Proteomes" id="UP000287470"/>
    </source>
</evidence>
<protein>
    <submittedName>
        <fullName evidence="1">Type I-E CRISPR-associated protein Cas7/Cse4/CasC</fullName>
    </submittedName>
</protein>
<dbReference type="AlphaFoldDB" id="A0A430FW15"/>
<dbReference type="InterPro" id="IPR010148">
    <property type="entry name" value="CRISPR-assoc_prot_CT1975"/>
</dbReference>
<dbReference type="OrthoDB" id="5291250at2"/>
<dbReference type="Proteomes" id="UP000287470">
    <property type="component" value="Unassembled WGS sequence"/>
</dbReference>
<dbReference type="RefSeq" id="WP_125967803.1">
    <property type="nucleotide sequence ID" value="NZ_QXGK01000003.1"/>
</dbReference>
<dbReference type="Pfam" id="PF09344">
    <property type="entry name" value="Cas_CT1975"/>
    <property type="match status" value="1"/>
</dbReference>
<sequence>MFIDLYIIQNVPPSNINRDDTGSPKVAYYGGALRSRVSSQAWKRAMRETFPDLLDSSRLGKRTKKSVELIGKAIAAKRPDCADDAMDMAKDVLKSAGFDVVKSDRAGADEGSDTTEYLIFIAAREIEALADLAIEWKDGSKPSKAAAGKAVAEVFHGVQAVDIALFGRMLADAPDLNTDASAQVAHAISVDKVTPEYDYFTAKDDCAPDDNAGAAMIDTLGFNSSTLYRYATVNVTALQEQLQDASGTVEGAAAFVEAFIRSMPTGKQNTFANRTLPQACVVMLRNRQPINAVDAFEDPVRAEDGTPVSRIAAIRLADRLDQIQTVYGDKPIQAWYVTTEHPVAELDAIAANTTLSGLQTELKAALSRLLADA</sequence>
<organism evidence="1 2">
    <name type="scientific">Bifidobacterium samirii</name>
    <dbReference type="NCBI Taxonomy" id="2306974"/>
    <lineage>
        <taxon>Bacteria</taxon>
        <taxon>Bacillati</taxon>
        <taxon>Actinomycetota</taxon>
        <taxon>Actinomycetes</taxon>
        <taxon>Bifidobacteriales</taxon>
        <taxon>Bifidobacteriaceae</taxon>
        <taxon>Bifidobacterium</taxon>
    </lineage>
</organism>
<name>A0A430FW15_9BIFI</name>
<accession>A0A430FW15</accession>